<feature type="transmembrane region" description="Helical" evidence="2">
    <location>
        <begin position="43"/>
        <end position="62"/>
    </location>
</feature>
<evidence type="ECO:0000256" key="1">
    <source>
        <dbReference type="SAM" id="MobiDB-lite"/>
    </source>
</evidence>
<accession>A0ABZ1W1M1</accession>
<feature type="transmembrane region" description="Helical" evidence="2">
    <location>
        <begin position="150"/>
        <end position="174"/>
    </location>
</feature>
<feature type="region of interest" description="Disordered" evidence="1">
    <location>
        <begin position="1"/>
        <end position="40"/>
    </location>
</feature>
<protein>
    <recommendedName>
        <fullName evidence="5">DMSO/TMAO reductase YedYZ heme-binding membrane subunit</fullName>
    </recommendedName>
</protein>
<feature type="transmembrane region" description="Helical" evidence="2">
    <location>
        <begin position="215"/>
        <end position="234"/>
    </location>
</feature>
<evidence type="ECO:0000313" key="3">
    <source>
        <dbReference type="EMBL" id="WUS54729.1"/>
    </source>
</evidence>
<proteinExistence type="predicted"/>
<feature type="transmembrane region" description="Helical" evidence="2">
    <location>
        <begin position="186"/>
        <end position="203"/>
    </location>
</feature>
<feature type="region of interest" description="Disordered" evidence="1">
    <location>
        <begin position="240"/>
        <end position="268"/>
    </location>
</feature>
<evidence type="ECO:0000256" key="2">
    <source>
        <dbReference type="SAM" id="Phobius"/>
    </source>
</evidence>
<keyword evidence="2" id="KW-0812">Transmembrane</keyword>
<gene>
    <name evidence="3" type="ORF">OG469_03905</name>
</gene>
<organism evidence="3 4">
    <name type="scientific">Kitasatospora herbaricolor</name>
    <dbReference type="NCBI Taxonomy" id="68217"/>
    <lineage>
        <taxon>Bacteria</taxon>
        <taxon>Bacillati</taxon>
        <taxon>Actinomycetota</taxon>
        <taxon>Actinomycetes</taxon>
        <taxon>Kitasatosporales</taxon>
        <taxon>Streptomycetaceae</taxon>
        <taxon>Kitasatospora</taxon>
    </lineage>
</organism>
<evidence type="ECO:0008006" key="5">
    <source>
        <dbReference type="Google" id="ProtNLM"/>
    </source>
</evidence>
<evidence type="ECO:0000313" key="4">
    <source>
        <dbReference type="Proteomes" id="UP001432014"/>
    </source>
</evidence>
<feature type="transmembrane region" description="Helical" evidence="2">
    <location>
        <begin position="68"/>
        <end position="91"/>
    </location>
</feature>
<sequence>MSTGQGRRSRRSAEAPSRARRGDQAADRATGDRPEAGGRTAPTAWSLLPLLAVALGLTAVVVNGALQAFLGVAAGVLALVSFSAAVLWGLAATDRLLLHPVHRLAAQAVHRTMGVAGVVFLVLHVWMNLIQDRIGVLPAFVPFADPHRPVVLGLGVLAGYLLLAVALAGAARGVLARTGEASRWRIVHICAYPAWGAALVHGLNAGRLPAPWVSVLYTVAVAGVVVALGLRLAFQDRGSPRRSAVPVRPEADGRPPVGAGSARRWLDG</sequence>
<dbReference type="Proteomes" id="UP001432014">
    <property type="component" value="Chromosome"/>
</dbReference>
<dbReference type="RefSeq" id="WP_329500736.1">
    <property type="nucleotide sequence ID" value="NZ_CP108460.1"/>
</dbReference>
<keyword evidence="2" id="KW-0472">Membrane</keyword>
<dbReference type="EMBL" id="CP108482">
    <property type="protein sequence ID" value="WUS54729.1"/>
    <property type="molecule type" value="Genomic_DNA"/>
</dbReference>
<feature type="compositionally biased region" description="Basic and acidic residues" evidence="1">
    <location>
        <begin position="20"/>
        <end position="36"/>
    </location>
</feature>
<keyword evidence="2" id="KW-1133">Transmembrane helix</keyword>
<feature type="transmembrane region" description="Helical" evidence="2">
    <location>
        <begin position="112"/>
        <end position="130"/>
    </location>
</feature>
<keyword evidence="4" id="KW-1185">Reference proteome</keyword>
<name>A0ABZ1W1M1_9ACTN</name>
<reference evidence="3 4" key="1">
    <citation type="submission" date="2022-10" db="EMBL/GenBank/DDBJ databases">
        <title>The complete genomes of actinobacterial strains from the NBC collection.</title>
        <authorList>
            <person name="Joergensen T.S."/>
            <person name="Alvarez Arevalo M."/>
            <person name="Sterndorff E.B."/>
            <person name="Faurdal D."/>
            <person name="Vuksanovic O."/>
            <person name="Mourched A.-S."/>
            <person name="Charusanti P."/>
            <person name="Shaw S."/>
            <person name="Blin K."/>
            <person name="Weber T."/>
        </authorList>
    </citation>
    <scope>NUCLEOTIDE SEQUENCE [LARGE SCALE GENOMIC DNA]</scope>
    <source>
        <strain evidence="3 4">NBC_01247</strain>
    </source>
</reference>